<evidence type="ECO:0000256" key="3">
    <source>
        <dbReference type="RuleBase" id="RU362073"/>
    </source>
</evidence>
<gene>
    <name evidence="6" type="ORF">HPT29_003920</name>
</gene>
<dbReference type="InterPro" id="IPR001492">
    <property type="entry name" value="Flagellin"/>
</dbReference>
<comment type="function">
    <text evidence="3">Flagellin is the subunit protein which polymerizes to form the filaments of bacterial flagella.</text>
</comment>
<evidence type="ECO:0000256" key="2">
    <source>
        <dbReference type="ARBA" id="ARBA00023143"/>
    </source>
</evidence>
<protein>
    <recommendedName>
        <fullName evidence="3">Flagellin</fullName>
    </recommendedName>
</protein>
<dbReference type="Gene3D" id="1.20.1330.10">
    <property type="entry name" value="f41 fragment of flagellin, N-terminal domain"/>
    <property type="match status" value="1"/>
</dbReference>
<keyword evidence="2 3" id="KW-0975">Bacterial flagellum</keyword>
<feature type="domain" description="Flagellin N-terminal" evidence="4">
    <location>
        <begin position="4"/>
        <end position="143"/>
    </location>
</feature>
<comment type="similarity">
    <text evidence="1 3">Belongs to the bacterial flagellin family.</text>
</comment>
<name>A0ABY5RTF9_9HYPH</name>
<dbReference type="RefSeq" id="WP_173950087.1">
    <property type="nucleotide sequence ID" value="NZ_CP102845.1"/>
</dbReference>
<dbReference type="EMBL" id="CP102845">
    <property type="protein sequence ID" value="UVF20308.1"/>
    <property type="molecule type" value="Genomic_DNA"/>
</dbReference>
<dbReference type="Pfam" id="PF00669">
    <property type="entry name" value="Flagellin_N"/>
    <property type="match status" value="1"/>
</dbReference>
<dbReference type="InterPro" id="IPR001029">
    <property type="entry name" value="Flagellin_N"/>
</dbReference>
<dbReference type="Proteomes" id="UP001017257">
    <property type="component" value="Chromosome"/>
</dbReference>
<dbReference type="InterPro" id="IPR046358">
    <property type="entry name" value="Flagellin_C"/>
</dbReference>
<keyword evidence="6" id="KW-0282">Flagellum</keyword>
<reference evidence="6" key="1">
    <citation type="submission" date="2022-08" db="EMBL/GenBank/DDBJ databases">
        <title>Microvirga terrae sp. nov., isolated from soil.</title>
        <authorList>
            <person name="Kim K.H."/>
            <person name="Seo Y.L."/>
            <person name="Kim J.M."/>
            <person name="Lee J.K."/>
            <person name="Han D.M."/>
            <person name="Jeon C.O."/>
        </authorList>
    </citation>
    <scope>NUCLEOTIDE SEQUENCE</scope>
    <source>
        <strain evidence="6">R24</strain>
    </source>
</reference>
<proteinExistence type="inferred from homology"/>
<organism evidence="6 7">
    <name type="scientific">Microvirga terrae</name>
    <dbReference type="NCBI Taxonomy" id="2740529"/>
    <lineage>
        <taxon>Bacteria</taxon>
        <taxon>Pseudomonadati</taxon>
        <taxon>Pseudomonadota</taxon>
        <taxon>Alphaproteobacteria</taxon>
        <taxon>Hyphomicrobiales</taxon>
        <taxon>Methylobacteriaceae</taxon>
        <taxon>Microvirga</taxon>
    </lineage>
</organism>
<feature type="domain" description="Flagellin C-terminal" evidence="5">
    <location>
        <begin position="209"/>
        <end position="293"/>
    </location>
</feature>
<dbReference type="PANTHER" id="PTHR42792:SF2">
    <property type="entry name" value="FLAGELLIN"/>
    <property type="match status" value="1"/>
</dbReference>
<accession>A0ABY5RTF9</accession>
<keyword evidence="3" id="KW-0964">Secreted</keyword>
<evidence type="ECO:0000256" key="1">
    <source>
        <dbReference type="ARBA" id="ARBA00005709"/>
    </source>
</evidence>
<keyword evidence="6" id="KW-0966">Cell projection</keyword>
<evidence type="ECO:0000259" key="4">
    <source>
        <dbReference type="Pfam" id="PF00669"/>
    </source>
</evidence>
<evidence type="ECO:0000313" key="6">
    <source>
        <dbReference type="EMBL" id="UVF20308.1"/>
    </source>
</evidence>
<dbReference type="SUPFAM" id="SSF64518">
    <property type="entry name" value="Phase 1 flagellin"/>
    <property type="match status" value="1"/>
</dbReference>
<dbReference type="PANTHER" id="PTHR42792">
    <property type="entry name" value="FLAGELLIN"/>
    <property type="match status" value="1"/>
</dbReference>
<evidence type="ECO:0000313" key="7">
    <source>
        <dbReference type="Proteomes" id="UP001017257"/>
    </source>
</evidence>
<comment type="subcellular location">
    <subcellularLocation>
        <location evidence="3">Secreted</location>
    </subcellularLocation>
    <subcellularLocation>
        <location evidence="3">Bacterial flagellum</location>
    </subcellularLocation>
</comment>
<evidence type="ECO:0000259" key="5">
    <source>
        <dbReference type="Pfam" id="PF00700"/>
    </source>
</evidence>
<sequence length="294" mass="30224">MSSILTNSSALTALQNLNNTQRALSKTQSQISTGLKVATAADNATNWSVSTQMKSDNSVLGTVKDSLKQNSALVKTTTAALSQVVETITKIKEQLTQAKDVDGTAPTAAAGYAEINKALDGLGKTLDGLVKGANFNGVNLLTGGDATTAGDALRVVTGYSEKTFTSISGPASVNLLSATATGLDGLINLADINAPDAPAGTGSIATAMGLADDALKVVRELAADFGAVQNQIEAQSKFIEVLSDSLTNGVSAMVDADMNEASTRLQALQTQQQLGVQSLSIANQNSQMILKLFN</sequence>
<dbReference type="Pfam" id="PF00700">
    <property type="entry name" value="Flagellin_C"/>
    <property type="match status" value="1"/>
</dbReference>
<keyword evidence="7" id="KW-1185">Reference proteome</keyword>
<keyword evidence="6" id="KW-0969">Cilium</keyword>